<proteinExistence type="predicted"/>
<feature type="region of interest" description="Disordered" evidence="4">
    <location>
        <begin position="276"/>
        <end position="355"/>
    </location>
</feature>
<dbReference type="AlphaFoldDB" id="A0A6A5ZJ20"/>
<dbReference type="Pfam" id="PF03537">
    <property type="entry name" value="Glyco_hydro_114"/>
    <property type="match status" value="1"/>
</dbReference>
<feature type="compositionally biased region" description="Low complexity" evidence="4">
    <location>
        <begin position="281"/>
        <end position="291"/>
    </location>
</feature>
<dbReference type="InterPro" id="IPR035971">
    <property type="entry name" value="CBD_sf"/>
</dbReference>
<feature type="domain" description="CBM1" evidence="6">
    <location>
        <begin position="355"/>
        <end position="392"/>
    </location>
</feature>
<dbReference type="PANTHER" id="PTHR35273:SF2">
    <property type="entry name" value="ALPHA-GALACTOSIDASE"/>
    <property type="match status" value="1"/>
</dbReference>
<dbReference type="SMART" id="SM00236">
    <property type="entry name" value="fCBD"/>
    <property type="match status" value="1"/>
</dbReference>
<dbReference type="InterPro" id="IPR000254">
    <property type="entry name" value="CBD"/>
</dbReference>
<comment type="catalytic activity">
    <reaction evidence="1">
        <text>Hydrolysis of terminal, non-reducing alpha-D-galactose residues in alpha-D-galactosides, including galactose oligosaccharides, galactomannans and galactolipids.</text>
        <dbReference type="EC" id="3.2.1.22"/>
    </reaction>
</comment>
<keyword evidence="3 5" id="KW-0732">Signal</keyword>
<organism evidence="7 8">
    <name type="scientific">Lophiotrema nucula</name>
    <dbReference type="NCBI Taxonomy" id="690887"/>
    <lineage>
        <taxon>Eukaryota</taxon>
        <taxon>Fungi</taxon>
        <taxon>Dikarya</taxon>
        <taxon>Ascomycota</taxon>
        <taxon>Pezizomycotina</taxon>
        <taxon>Dothideomycetes</taxon>
        <taxon>Pleosporomycetidae</taxon>
        <taxon>Pleosporales</taxon>
        <taxon>Lophiotremataceae</taxon>
        <taxon>Lophiotrema</taxon>
    </lineage>
</organism>
<dbReference type="GO" id="GO:0005576">
    <property type="term" value="C:extracellular region"/>
    <property type="evidence" value="ECO:0007669"/>
    <property type="project" value="InterPro"/>
</dbReference>
<sequence length="392" mass="42508">MESLTSKIWLWVLTAALFISALAQDDPETPTAFRKGQKWQIILLGTPDMTKMPLPPTDAEVWDLDLFDNDASTFQTLKAAGKTVICYFSAGTWEDWRDDAKDFPSADLGKVLPLWPNEKWLRTGSAKVRDIMSKRIKLASDKGCDAIDPDNTDGYQNDNGLSLKNTDAIDYMQWLQKTAASYSMKVGLKNSLDILPQVSTIVDFAVNEQCGAPEYNECSSYSAFLASGKPVFHIEYPPSLNSSLGNTTYCKGAGTDGMSTILKDLTLDGRTFYCDGSQADTPTKGGTRPTPSRGPSPPRTTTRWSTPPTPPRTSSSRPIVTPPRTTLRPSSTPARPSSAQPTSTPGGGGGGGGGCKSKHWDQCGGNNWKGCTVCESPYTCKGVSAPYYYQCL</sequence>
<dbReference type="GO" id="GO:0030248">
    <property type="term" value="F:cellulose binding"/>
    <property type="evidence" value="ECO:0007669"/>
    <property type="project" value="InterPro"/>
</dbReference>
<dbReference type="InterPro" id="IPR017853">
    <property type="entry name" value="GH"/>
</dbReference>
<feature type="signal peptide" evidence="5">
    <location>
        <begin position="1"/>
        <end position="23"/>
    </location>
</feature>
<dbReference type="SUPFAM" id="SSF57180">
    <property type="entry name" value="Cellulose-binding domain"/>
    <property type="match status" value="1"/>
</dbReference>
<gene>
    <name evidence="7" type="ORF">BDV96DRAFT_629950</name>
</gene>
<dbReference type="Gene3D" id="3.20.20.70">
    <property type="entry name" value="Aldolase class I"/>
    <property type="match status" value="1"/>
</dbReference>
<feature type="compositionally biased region" description="Low complexity" evidence="4">
    <location>
        <begin position="299"/>
        <end position="344"/>
    </location>
</feature>
<dbReference type="PANTHER" id="PTHR35273">
    <property type="entry name" value="ALPHA-1,4 POLYGALACTOSAMINIDASE, PUTATIVE (AFU_ORTHOLOGUE AFUA_3G07890)-RELATED"/>
    <property type="match status" value="1"/>
</dbReference>
<feature type="compositionally biased region" description="Gly residues" evidence="4">
    <location>
        <begin position="345"/>
        <end position="355"/>
    </location>
</feature>
<dbReference type="GO" id="GO:0004557">
    <property type="term" value="F:alpha-galactosidase activity"/>
    <property type="evidence" value="ECO:0007669"/>
    <property type="project" value="UniProtKB-EC"/>
</dbReference>
<dbReference type="SUPFAM" id="SSF51445">
    <property type="entry name" value="(Trans)glycosidases"/>
    <property type="match status" value="1"/>
</dbReference>
<dbReference type="Proteomes" id="UP000799770">
    <property type="component" value="Unassembled WGS sequence"/>
</dbReference>
<evidence type="ECO:0000256" key="3">
    <source>
        <dbReference type="ARBA" id="ARBA00022729"/>
    </source>
</evidence>
<name>A0A6A5ZJ20_9PLEO</name>
<dbReference type="OrthoDB" id="2108802at2759"/>
<dbReference type="Pfam" id="PF00734">
    <property type="entry name" value="CBM_1"/>
    <property type="match status" value="1"/>
</dbReference>
<keyword evidence="8" id="KW-1185">Reference proteome</keyword>
<dbReference type="InterPro" id="IPR013785">
    <property type="entry name" value="Aldolase_TIM"/>
</dbReference>
<reference evidence="7" key="1">
    <citation type="journal article" date="2020" name="Stud. Mycol.">
        <title>101 Dothideomycetes genomes: a test case for predicting lifestyles and emergence of pathogens.</title>
        <authorList>
            <person name="Haridas S."/>
            <person name="Albert R."/>
            <person name="Binder M."/>
            <person name="Bloem J."/>
            <person name="Labutti K."/>
            <person name="Salamov A."/>
            <person name="Andreopoulos B."/>
            <person name="Baker S."/>
            <person name="Barry K."/>
            <person name="Bills G."/>
            <person name="Bluhm B."/>
            <person name="Cannon C."/>
            <person name="Castanera R."/>
            <person name="Culley D."/>
            <person name="Daum C."/>
            <person name="Ezra D."/>
            <person name="Gonzalez J."/>
            <person name="Henrissat B."/>
            <person name="Kuo A."/>
            <person name="Liang C."/>
            <person name="Lipzen A."/>
            <person name="Lutzoni F."/>
            <person name="Magnuson J."/>
            <person name="Mondo S."/>
            <person name="Nolan M."/>
            <person name="Ohm R."/>
            <person name="Pangilinan J."/>
            <person name="Park H.-J."/>
            <person name="Ramirez L."/>
            <person name="Alfaro M."/>
            <person name="Sun H."/>
            <person name="Tritt A."/>
            <person name="Yoshinaga Y."/>
            <person name="Zwiers L.-H."/>
            <person name="Turgeon B."/>
            <person name="Goodwin S."/>
            <person name="Spatafora J."/>
            <person name="Crous P."/>
            <person name="Grigoriev I."/>
        </authorList>
    </citation>
    <scope>NUCLEOTIDE SEQUENCE</scope>
    <source>
        <strain evidence="7">CBS 627.86</strain>
    </source>
</reference>
<dbReference type="InterPro" id="IPR004352">
    <property type="entry name" value="GH114_TIM-barrel"/>
</dbReference>
<feature type="chain" id="PRO_5025682383" description="alpha-galactosidase" evidence="5">
    <location>
        <begin position="24"/>
        <end position="392"/>
    </location>
</feature>
<evidence type="ECO:0000256" key="1">
    <source>
        <dbReference type="ARBA" id="ARBA00001255"/>
    </source>
</evidence>
<evidence type="ECO:0000313" key="7">
    <source>
        <dbReference type="EMBL" id="KAF2118428.1"/>
    </source>
</evidence>
<keyword evidence="7" id="KW-0378">Hydrolase</keyword>
<dbReference type="GO" id="GO:0005975">
    <property type="term" value="P:carbohydrate metabolic process"/>
    <property type="evidence" value="ECO:0007669"/>
    <property type="project" value="InterPro"/>
</dbReference>
<protein>
    <recommendedName>
        <fullName evidence="2">alpha-galactosidase</fullName>
        <ecNumber evidence="2">3.2.1.22</ecNumber>
    </recommendedName>
</protein>
<evidence type="ECO:0000259" key="6">
    <source>
        <dbReference type="PROSITE" id="PS51164"/>
    </source>
</evidence>
<evidence type="ECO:0000256" key="5">
    <source>
        <dbReference type="SAM" id="SignalP"/>
    </source>
</evidence>
<accession>A0A6A5ZJ20</accession>
<dbReference type="EMBL" id="ML977317">
    <property type="protein sequence ID" value="KAF2118428.1"/>
    <property type="molecule type" value="Genomic_DNA"/>
</dbReference>
<dbReference type="EC" id="3.2.1.22" evidence="2"/>
<evidence type="ECO:0000256" key="2">
    <source>
        <dbReference type="ARBA" id="ARBA00012755"/>
    </source>
</evidence>
<evidence type="ECO:0000256" key="4">
    <source>
        <dbReference type="SAM" id="MobiDB-lite"/>
    </source>
</evidence>
<dbReference type="PROSITE" id="PS51164">
    <property type="entry name" value="CBM1_2"/>
    <property type="match status" value="1"/>
</dbReference>
<evidence type="ECO:0000313" key="8">
    <source>
        <dbReference type="Proteomes" id="UP000799770"/>
    </source>
</evidence>